<organism evidence="1">
    <name type="scientific">Siphoviridae sp. ctiam3</name>
    <dbReference type="NCBI Taxonomy" id="2825624"/>
    <lineage>
        <taxon>Viruses</taxon>
        <taxon>Duplodnaviria</taxon>
        <taxon>Heunggongvirae</taxon>
        <taxon>Uroviricota</taxon>
        <taxon>Caudoviricetes</taxon>
    </lineage>
</organism>
<dbReference type="EMBL" id="BK015338">
    <property type="protein sequence ID" value="DAE01973.1"/>
    <property type="molecule type" value="Genomic_DNA"/>
</dbReference>
<dbReference type="InterPro" id="IPR049254">
    <property type="entry name" value="Phage_tail_terminator"/>
</dbReference>
<accession>A0A8S5P5N5</accession>
<proteinExistence type="predicted"/>
<sequence length="161" mass="19284">MAKRVSQVKLWKSIAIMIEDEFDNKVYSDEVREEFETPCFFIKSLMHSQLQNKFYIKRNQSIICTYFPDEEDKNEDHYMEMTDRFLVLFQRGIHVEDRHFDVTDIHGDRIGEDEDIMQFTIEITYMDTTGVLEEKAANGEAMDTVQVRYEVETEEGRKWQN</sequence>
<name>A0A8S5P5N5_9CAUD</name>
<protein>
    <submittedName>
        <fullName evidence="1">Tail completion protein</fullName>
    </submittedName>
</protein>
<reference evidence="1" key="1">
    <citation type="journal article" date="2021" name="Proc. Natl. Acad. Sci. U.S.A.">
        <title>A Catalog of Tens of Thousands of Viruses from Human Metagenomes Reveals Hidden Associations with Chronic Diseases.</title>
        <authorList>
            <person name="Tisza M.J."/>
            <person name="Buck C.B."/>
        </authorList>
    </citation>
    <scope>NUCLEOTIDE SEQUENCE</scope>
    <source>
        <strain evidence="1">Ctiam3</strain>
    </source>
</reference>
<evidence type="ECO:0000313" key="1">
    <source>
        <dbReference type="EMBL" id="DAE01973.1"/>
    </source>
</evidence>
<dbReference type="Pfam" id="PF20765">
    <property type="entry name" value="Phage_tail_terminator_8"/>
    <property type="match status" value="1"/>
</dbReference>